<dbReference type="InterPro" id="IPR008927">
    <property type="entry name" value="6-PGluconate_DH-like_C_sf"/>
</dbReference>
<dbReference type="PANTHER" id="PTHR43750:SF3">
    <property type="entry name" value="UDP-GLUCOSE 6-DEHYDROGENASE TUAD"/>
    <property type="match status" value="1"/>
</dbReference>
<feature type="binding site" evidence="9">
    <location>
        <begin position="307"/>
        <end position="311"/>
    </location>
    <ligand>
        <name>substrate</name>
    </ligand>
</feature>
<dbReference type="InterPro" id="IPR001732">
    <property type="entry name" value="UDP-Glc/GDP-Man_DH_N"/>
</dbReference>
<dbReference type="GO" id="GO:0006065">
    <property type="term" value="P:UDP-glucuronate biosynthetic process"/>
    <property type="evidence" value="ECO:0007669"/>
    <property type="project" value="UniProtKB-UniPathway"/>
</dbReference>
<dbReference type="GO" id="GO:0000271">
    <property type="term" value="P:polysaccharide biosynthetic process"/>
    <property type="evidence" value="ECO:0007669"/>
    <property type="project" value="InterPro"/>
</dbReference>
<protein>
    <recommendedName>
        <fullName evidence="3 7">UDP-glucose 6-dehydrogenase</fullName>
        <ecNumber evidence="3 7">1.1.1.22</ecNumber>
    </recommendedName>
</protein>
<evidence type="ECO:0000256" key="8">
    <source>
        <dbReference type="PIRSR" id="PIRSR500134-1"/>
    </source>
</evidence>
<dbReference type="PIRSF" id="PIRSF000124">
    <property type="entry name" value="UDPglc_GDPman_dh"/>
    <property type="match status" value="1"/>
</dbReference>
<feature type="binding site" evidence="9">
    <location>
        <position position="315"/>
    </location>
    <ligand>
        <name>substrate</name>
    </ligand>
</feature>
<dbReference type="InterPro" id="IPR014027">
    <property type="entry name" value="UDP-Glc/GDP-Man_DH_C"/>
</dbReference>
<evidence type="ECO:0000256" key="2">
    <source>
        <dbReference type="ARBA" id="ARBA00006601"/>
    </source>
</evidence>
<dbReference type="eggNOG" id="COG1004">
    <property type="taxonomic scope" value="Bacteria"/>
</dbReference>
<feature type="binding site" evidence="9">
    <location>
        <position position="262"/>
    </location>
    <ligand>
        <name>substrate</name>
    </ligand>
</feature>
<dbReference type="GO" id="GO:0003979">
    <property type="term" value="F:UDP-glucose 6-dehydrogenase activity"/>
    <property type="evidence" value="ECO:0007669"/>
    <property type="project" value="UniProtKB-EC"/>
</dbReference>
<dbReference type="NCBIfam" id="TIGR03026">
    <property type="entry name" value="NDP-sugDHase"/>
    <property type="match status" value="1"/>
</dbReference>
<name>C8W2C7_DESAS</name>
<feature type="binding site" evidence="10">
    <location>
        <position position="321"/>
    </location>
    <ligand>
        <name>NAD(+)</name>
        <dbReference type="ChEBI" id="CHEBI:57540"/>
    </ligand>
</feature>
<evidence type="ECO:0000256" key="9">
    <source>
        <dbReference type="PIRSR" id="PIRSR500134-2"/>
    </source>
</evidence>
<feature type="binding site" evidence="10">
    <location>
        <position position="195"/>
    </location>
    <ligand>
        <name>NAD(+)</name>
        <dbReference type="ChEBI" id="CHEBI:57540"/>
    </ligand>
</feature>
<dbReference type="PIRSF" id="PIRSF500134">
    <property type="entry name" value="UDPglc_DH_bac"/>
    <property type="match status" value="1"/>
</dbReference>
<evidence type="ECO:0000256" key="1">
    <source>
        <dbReference type="ARBA" id="ARBA00004701"/>
    </source>
</evidence>
<feature type="binding site" evidence="10">
    <location>
        <position position="121"/>
    </location>
    <ligand>
        <name>NAD(+)</name>
        <dbReference type="ChEBI" id="CHEBI:57540"/>
    </ligand>
</feature>
<dbReference type="STRING" id="485916.Dtox_2846"/>
<feature type="domain" description="UDP-glucose/GDP-mannose dehydrogenase C-terminal" evidence="11">
    <location>
        <begin position="371"/>
        <end position="474"/>
    </location>
</feature>
<dbReference type="Pfam" id="PF00984">
    <property type="entry name" value="UDPG_MGDP_dh"/>
    <property type="match status" value="1"/>
</dbReference>
<comment type="pathway">
    <text evidence="1">Nucleotide-sugar biosynthesis; UDP-alpha-D-glucuronate biosynthesis; UDP-alpha-D-glucuronate from UDP-alpha-D-glucose: step 1/1.</text>
</comment>
<evidence type="ECO:0000256" key="3">
    <source>
        <dbReference type="ARBA" id="ARBA00012954"/>
    </source>
</evidence>
<evidence type="ECO:0000313" key="13">
    <source>
        <dbReference type="Proteomes" id="UP000002217"/>
    </source>
</evidence>
<dbReference type="GO" id="GO:0051287">
    <property type="term" value="F:NAD binding"/>
    <property type="evidence" value="ECO:0007669"/>
    <property type="project" value="InterPro"/>
</dbReference>
<dbReference type="SUPFAM" id="SSF52413">
    <property type="entry name" value="UDP-glucose/GDP-mannose dehydrogenase C-terminal domain"/>
    <property type="match status" value="1"/>
</dbReference>
<dbReference type="InterPro" id="IPR014026">
    <property type="entry name" value="UDP-Glc/GDP-Man_DH_dimer"/>
</dbReference>
<organism evidence="12 13">
    <name type="scientific">Desulfofarcimen acetoxidans (strain ATCC 49208 / DSM 771 / KCTC 5769 / VKM B-1644 / 5575)</name>
    <name type="common">Desulfotomaculum acetoxidans</name>
    <dbReference type="NCBI Taxonomy" id="485916"/>
    <lineage>
        <taxon>Bacteria</taxon>
        <taxon>Bacillati</taxon>
        <taxon>Bacillota</taxon>
        <taxon>Clostridia</taxon>
        <taxon>Eubacteriales</taxon>
        <taxon>Peptococcaceae</taxon>
        <taxon>Desulfofarcimen</taxon>
    </lineage>
</organism>
<dbReference type="HOGENOM" id="CLU_023810_1_2_9"/>
<dbReference type="InterPro" id="IPR036291">
    <property type="entry name" value="NAD(P)-bd_dom_sf"/>
</dbReference>
<evidence type="ECO:0000256" key="6">
    <source>
        <dbReference type="ARBA" id="ARBA00047473"/>
    </source>
</evidence>
<comment type="similarity">
    <text evidence="2 7">Belongs to the UDP-glucose/GDP-mannose dehydrogenase family.</text>
</comment>
<dbReference type="KEGG" id="dae:Dtox_2846"/>
<dbReference type="EMBL" id="CP001720">
    <property type="protein sequence ID" value="ACV63611.1"/>
    <property type="molecule type" value="Genomic_DNA"/>
</dbReference>
<dbReference type="InterPro" id="IPR028357">
    <property type="entry name" value="UDPglc_DH_bac"/>
</dbReference>
<dbReference type="Gene3D" id="1.20.5.100">
    <property type="entry name" value="Cytochrome c1, transmembrane anchor, C-terminal"/>
    <property type="match status" value="1"/>
</dbReference>
<dbReference type="Pfam" id="PF03720">
    <property type="entry name" value="UDPG_MGDP_dh_C"/>
    <property type="match status" value="1"/>
</dbReference>
<reference evidence="12 13" key="1">
    <citation type="journal article" date="2009" name="Stand. Genomic Sci.">
        <title>Complete genome sequence of Desulfotomaculum acetoxidans type strain (5575).</title>
        <authorList>
            <person name="Spring S."/>
            <person name="Lapidus A."/>
            <person name="Schroder M."/>
            <person name="Gleim D."/>
            <person name="Sims D."/>
            <person name="Meincke L."/>
            <person name="Glavina Del Rio T."/>
            <person name="Tice H."/>
            <person name="Copeland A."/>
            <person name="Cheng J.F."/>
            <person name="Lucas S."/>
            <person name="Chen F."/>
            <person name="Nolan M."/>
            <person name="Bruce D."/>
            <person name="Goodwin L."/>
            <person name="Pitluck S."/>
            <person name="Ivanova N."/>
            <person name="Mavromatis K."/>
            <person name="Mikhailova N."/>
            <person name="Pati A."/>
            <person name="Chen A."/>
            <person name="Palaniappan K."/>
            <person name="Land M."/>
            <person name="Hauser L."/>
            <person name="Chang Y.J."/>
            <person name="Jeffries C.D."/>
            <person name="Chain P."/>
            <person name="Saunders E."/>
            <person name="Brettin T."/>
            <person name="Detter J.C."/>
            <person name="Goker M."/>
            <person name="Bristow J."/>
            <person name="Eisen J.A."/>
            <person name="Markowitz V."/>
            <person name="Hugenholtz P."/>
            <person name="Kyrpides N.C."/>
            <person name="Klenk H.P."/>
            <person name="Han C."/>
        </authorList>
    </citation>
    <scope>NUCLEOTIDE SEQUENCE [LARGE SCALE GENOMIC DNA]</scope>
    <source>
        <strain evidence="13">ATCC 49208 / DSM 771 / VKM B-1644</strain>
    </source>
</reference>
<dbReference type="InterPro" id="IPR036220">
    <property type="entry name" value="UDP-Glc/GDP-Man_DH_C_sf"/>
</dbReference>
<keyword evidence="5 7" id="KW-0520">NAD</keyword>
<dbReference type="UniPathway" id="UPA00038">
    <property type="reaction ID" value="UER00491"/>
</dbReference>
<feature type="binding site" evidence="10">
    <location>
        <position position="67"/>
    </location>
    <ligand>
        <name>NAD(+)</name>
        <dbReference type="ChEBI" id="CHEBI:57540"/>
    </ligand>
</feature>
<dbReference type="Pfam" id="PF03721">
    <property type="entry name" value="UDPG_MGDP_dh_N"/>
    <property type="match status" value="1"/>
</dbReference>
<dbReference type="Gene3D" id="3.40.50.720">
    <property type="entry name" value="NAD(P)-binding Rossmann-like Domain"/>
    <property type="match status" value="2"/>
</dbReference>
<proteinExistence type="inferred from homology"/>
<feature type="active site" description="Nucleophile" evidence="8">
    <location>
        <position position="318"/>
    </location>
</feature>
<evidence type="ECO:0000256" key="5">
    <source>
        <dbReference type="ARBA" id="ARBA00023027"/>
    </source>
</evidence>
<keyword evidence="4 7" id="KW-0560">Oxidoreductase</keyword>
<feature type="binding site" evidence="9">
    <location>
        <position position="378"/>
    </location>
    <ligand>
        <name>substrate</name>
    </ligand>
</feature>
<dbReference type="InterPro" id="IPR017476">
    <property type="entry name" value="UDP-Glc/GDP-Man"/>
</dbReference>
<sequence>MPLLFITTFIVITYIITKQMEKGGIRGIFVIANNQAQLKVVIIGAGYVGLTTSVCLAYLGHKITCVDRNHKIIDSLNAGEATIYEPGLQKLLRDVKRNLAFSTCLIDAFDDVDVVIIAVGTPSKINGDADLSAVEKVAEEIGDILNKDCQPVIVNKSTVLIGSARRVETIVKTRLERRGLKYNFFVASNPEFLREGAAIIDTLYPDRIVVGANDTHSINVLRQLYAPILEQTFTPPPGISRPMAYEVPAFITTNPTSAELIKYAANAFLAMKVSFINEFAGLSEKVGADIKDVARGIGFDKRIGTRYLEAGLGWGGSCFGKDTKAIMYMASQYSYSMDLLQAAIKVNYCQRFVVMEKLQMILKVIRGCTVGLLGLAFKPNTDDLRDAPSINIIEKLIELGARVKAYDPVALIRFQRQFPELDVECCNGVLELSRDCDALVLITDWLEFSSVDWEKVGGLMRQKIFIDGRNMFNKDDFEKNGFTYQGVGR</sequence>
<feature type="binding site" evidence="9">
    <location>
        <begin position="192"/>
        <end position="195"/>
    </location>
    <ligand>
        <name>substrate</name>
    </ligand>
</feature>
<dbReference type="AlphaFoldDB" id="C8W2C7"/>
<evidence type="ECO:0000259" key="11">
    <source>
        <dbReference type="SMART" id="SM00984"/>
    </source>
</evidence>
<gene>
    <name evidence="12" type="ordered locus">Dtox_2846</name>
</gene>
<evidence type="ECO:0000313" key="12">
    <source>
        <dbReference type="EMBL" id="ACV63611.1"/>
    </source>
</evidence>
<evidence type="ECO:0000256" key="10">
    <source>
        <dbReference type="PIRSR" id="PIRSR500134-3"/>
    </source>
</evidence>
<dbReference type="SUPFAM" id="SSF51735">
    <property type="entry name" value="NAD(P)-binding Rossmann-fold domains"/>
    <property type="match status" value="1"/>
</dbReference>
<dbReference type="SUPFAM" id="SSF48179">
    <property type="entry name" value="6-phosphogluconate dehydrogenase C-terminal domain-like"/>
    <property type="match status" value="1"/>
</dbReference>
<evidence type="ECO:0000256" key="7">
    <source>
        <dbReference type="PIRNR" id="PIRNR000124"/>
    </source>
</evidence>
<evidence type="ECO:0000256" key="4">
    <source>
        <dbReference type="ARBA" id="ARBA00023002"/>
    </source>
</evidence>
<accession>C8W2C7</accession>
<dbReference type="EC" id="1.1.1.22" evidence="3 7"/>
<comment type="catalytic activity">
    <reaction evidence="6 7">
        <text>UDP-alpha-D-glucose + 2 NAD(+) + H2O = UDP-alpha-D-glucuronate + 2 NADH + 3 H(+)</text>
        <dbReference type="Rhea" id="RHEA:23596"/>
        <dbReference type="ChEBI" id="CHEBI:15377"/>
        <dbReference type="ChEBI" id="CHEBI:15378"/>
        <dbReference type="ChEBI" id="CHEBI:57540"/>
        <dbReference type="ChEBI" id="CHEBI:57945"/>
        <dbReference type="ChEBI" id="CHEBI:58052"/>
        <dbReference type="ChEBI" id="CHEBI:58885"/>
        <dbReference type="EC" id="1.1.1.22"/>
    </reaction>
</comment>
<feature type="binding site" evidence="10">
    <location>
        <position position="158"/>
    </location>
    <ligand>
        <name>NAD(+)</name>
        <dbReference type="ChEBI" id="CHEBI:57540"/>
    </ligand>
</feature>
<dbReference type="PANTHER" id="PTHR43750">
    <property type="entry name" value="UDP-GLUCOSE 6-DEHYDROGENASE TUAD"/>
    <property type="match status" value="1"/>
</dbReference>
<keyword evidence="13" id="KW-1185">Reference proteome</keyword>
<dbReference type="RefSeq" id="WP_015758304.1">
    <property type="nucleotide sequence ID" value="NC_013216.1"/>
</dbReference>
<dbReference type="Proteomes" id="UP000002217">
    <property type="component" value="Chromosome"/>
</dbReference>
<feature type="binding site" evidence="10">
    <location>
        <position position="385"/>
    </location>
    <ligand>
        <name>NAD(+)</name>
        <dbReference type="ChEBI" id="CHEBI:57540"/>
    </ligand>
</feature>
<dbReference type="SMART" id="SM00984">
    <property type="entry name" value="UDPG_MGDP_dh_C"/>
    <property type="match status" value="1"/>
</dbReference>